<comment type="caution">
    <text evidence="2">The sequence shown here is derived from an EMBL/GenBank/DDBJ whole genome shotgun (WGS) entry which is preliminary data.</text>
</comment>
<dbReference type="Pfam" id="PF18759">
    <property type="entry name" value="Plavaka"/>
    <property type="match status" value="1"/>
</dbReference>
<protein>
    <submittedName>
        <fullName evidence="2">Uncharacterized protein</fullName>
    </submittedName>
</protein>
<dbReference type="Proteomes" id="UP000284706">
    <property type="component" value="Unassembled WGS sequence"/>
</dbReference>
<evidence type="ECO:0000313" key="3">
    <source>
        <dbReference type="Proteomes" id="UP000284706"/>
    </source>
</evidence>
<name>A0A409X2W9_9AGAR</name>
<keyword evidence="3" id="KW-1185">Reference proteome</keyword>
<accession>A0A409X2W9</accession>
<organism evidence="2 3">
    <name type="scientific">Gymnopilus dilepis</name>
    <dbReference type="NCBI Taxonomy" id="231916"/>
    <lineage>
        <taxon>Eukaryota</taxon>
        <taxon>Fungi</taxon>
        <taxon>Dikarya</taxon>
        <taxon>Basidiomycota</taxon>
        <taxon>Agaricomycotina</taxon>
        <taxon>Agaricomycetes</taxon>
        <taxon>Agaricomycetidae</taxon>
        <taxon>Agaricales</taxon>
        <taxon>Agaricineae</taxon>
        <taxon>Hymenogastraceae</taxon>
        <taxon>Gymnopilus</taxon>
    </lineage>
</organism>
<dbReference type="AlphaFoldDB" id="A0A409X2W9"/>
<gene>
    <name evidence="2" type="ORF">CVT26_005404</name>
</gene>
<feature type="region of interest" description="Disordered" evidence="1">
    <location>
        <begin position="447"/>
        <end position="479"/>
    </location>
</feature>
<dbReference type="EMBL" id="NHYE01004344">
    <property type="protein sequence ID" value="PPQ85108.1"/>
    <property type="molecule type" value="Genomic_DNA"/>
</dbReference>
<dbReference type="InterPro" id="IPR041078">
    <property type="entry name" value="Plavaka"/>
</dbReference>
<sequence>MKIKPRKTEFSRRCGTVNGGMSARWDFTSEFRTENSYDLLQSKLPRGATLAPVIIATDKTQLTNFSGSKSAYPVYLTVGNIPKAIRRKPSKKACILIGYLSVDKIDRKQMSNRAYRSKMQRLFHESMRIILEPLRKAGHEGVEMTSADGSVRWVFPILSCYVADYPEQCLVTCSKYGTCIKCKARAAELQDPEAKEARTQSWTEGVLHEAHSSAGQNSRAFYERCMEQDVAGGVPKPFWTDFPLCDIHRAITPDVLHQLYQGVLKHLIAWCQRILSPAELDRRIRCLPIGFGLRRFKNGFSALSQISGPERKNMAKILLGCLVGSIPTKGIAAITALLDFIYIAQYSSHSSVTLGYLEDALERFHEHRDYFIETGVRHDFNIPKFHSLLHYIEAIKLFGTTDNYNTETFERLHIDFAKLGWRASNHRDEFPQMIRWLSRREKISAFEAHQRSPANNTRDGPEAQTNKRPPISLAKHPNYPGRDISLIQDKHDAPDFEFYLKQYLNRFMETPLGPRQFQRLDRTPLSFKKVDVYNTFRFHPEELQDEEEEKDLVSAIPKTAKSPYGRFDTVVALVNEDGESTGLTGTRIGRVRVIFSLPRKLDTILGPRDLPSSWPQGPLAYIEWYSPLAKAAEARHGMMYRVKKPQNSSQNRRPGAIIPLGHIRQSCMLFPAFPPGHVPPNWTWDNVLDQCDTFYINNWLSKYSYQTIY</sequence>
<reference evidence="2 3" key="1">
    <citation type="journal article" date="2018" name="Evol. Lett.">
        <title>Horizontal gene cluster transfer increased hallucinogenic mushroom diversity.</title>
        <authorList>
            <person name="Reynolds H.T."/>
            <person name="Vijayakumar V."/>
            <person name="Gluck-Thaler E."/>
            <person name="Korotkin H.B."/>
            <person name="Matheny P.B."/>
            <person name="Slot J.C."/>
        </authorList>
    </citation>
    <scope>NUCLEOTIDE SEQUENCE [LARGE SCALE GENOMIC DNA]</scope>
    <source>
        <strain evidence="2 3">SRW20</strain>
    </source>
</reference>
<dbReference type="InParanoid" id="A0A409X2W9"/>
<evidence type="ECO:0000313" key="2">
    <source>
        <dbReference type="EMBL" id="PPQ85108.1"/>
    </source>
</evidence>
<proteinExistence type="predicted"/>
<dbReference type="OrthoDB" id="2418900at2759"/>
<feature type="compositionally biased region" description="Polar residues" evidence="1">
    <location>
        <begin position="452"/>
        <end position="467"/>
    </location>
</feature>
<evidence type="ECO:0000256" key="1">
    <source>
        <dbReference type="SAM" id="MobiDB-lite"/>
    </source>
</evidence>